<evidence type="ECO:0000313" key="2">
    <source>
        <dbReference type="EMBL" id="CAF1101375.1"/>
    </source>
</evidence>
<feature type="non-terminal residue" evidence="2">
    <location>
        <position position="1"/>
    </location>
</feature>
<proteinExistence type="predicted"/>
<accession>A0A814P8N7</accession>
<dbReference type="EMBL" id="CAJNOC010007574">
    <property type="protein sequence ID" value="CAF1101375.1"/>
    <property type="molecule type" value="Genomic_DNA"/>
</dbReference>
<sequence>DYWIFQQDGASAHTALSIRDWFKEQNIEVLPWCPRSPDLSPIENLWPFMDAKLVNTRITSIDHLKQVLHKEWLSVSTEYALIRTHNTKLNNIKLLNLTLTELLFGIIMTLGVTKVTTSGTTSDLVISTFATALSISCVIVDE</sequence>
<reference evidence="2" key="1">
    <citation type="submission" date="2021-02" db="EMBL/GenBank/DDBJ databases">
        <authorList>
            <person name="Nowell W R."/>
        </authorList>
    </citation>
    <scope>NUCLEOTIDE SEQUENCE</scope>
    <source>
        <strain evidence="2">Ploen Becks lab</strain>
    </source>
</reference>
<name>A0A814P8N7_9BILA</name>
<dbReference type="InterPro" id="IPR038717">
    <property type="entry name" value="Tc1-like_DDE_dom"/>
</dbReference>
<organism evidence="2 3">
    <name type="scientific">Brachionus calyciflorus</name>
    <dbReference type="NCBI Taxonomy" id="104777"/>
    <lineage>
        <taxon>Eukaryota</taxon>
        <taxon>Metazoa</taxon>
        <taxon>Spiralia</taxon>
        <taxon>Gnathifera</taxon>
        <taxon>Rotifera</taxon>
        <taxon>Eurotatoria</taxon>
        <taxon>Monogononta</taxon>
        <taxon>Pseudotrocha</taxon>
        <taxon>Ploima</taxon>
        <taxon>Brachionidae</taxon>
        <taxon>Brachionus</taxon>
    </lineage>
</organism>
<dbReference type="GO" id="GO:0003676">
    <property type="term" value="F:nucleic acid binding"/>
    <property type="evidence" value="ECO:0007669"/>
    <property type="project" value="InterPro"/>
</dbReference>
<evidence type="ECO:0000313" key="3">
    <source>
        <dbReference type="Proteomes" id="UP000663879"/>
    </source>
</evidence>
<evidence type="ECO:0000259" key="1">
    <source>
        <dbReference type="Pfam" id="PF13358"/>
    </source>
</evidence>
<dbReference type="InterPro" id="IPR036397">
    <property type="entry name" value="RNaseH_sf"/>
</dbReference>
<feature type="domain" description="Tc1-like transposase DDE" evidence="1">
    <location>
        <begin position="8"/>
        <end position="64"/>
    </location>
</feature>
<dbReference type="OrthoDB" id="4843387at2759"/>
<dbReference type="Gene3D" id="3.30.420.10">
    <property type="entry name" value="Ribonuclease H-like superfamily/Ribonuclease H"/>
    <property type="match status" value="1"/>
</dbReference>
<dbReference type="AlphaFoldDB" id="A0A814P8N7"/>
<protein>
    <recommendedName>
        <fullName evidence="1">Tc1-like transposase DDE domain-containing protein</fullName>
    </recommendedName>
</protein>
<dbReference type="Proteomes" id="UP000663879">
    <property type="component" value="Unassembled WGS sequence"/>
</dbReference>
<keyword evidence="3" id="KW-1185">Reference proteome</keyword>
<comment type="caution">
    <text evidence="2">The sequence shown here is derived from an EMBL/GenBank/DDBJ whole genome shotgun (WGS) entry which is preliminary data.</text>
</comment>
<gene>
    <name evidence="2" type="ORF">OXX778_LOCUS21166</name>
</gene>
<dbReference type="Pfam" id="PF13358">
    <property type="entry name" value="DDE_3"/>
    <property type="match status" value="1"/>
</dbReference>